<dbReference type="Proteomes" id="UP001596104">
    <property type="component" value="Unassembled WGS sequence"/>
</dbReference>
<comment type="caution">
    <text evidence="1">The sequence shown here is derived from an EMBL/GenBank/DDBJ whole genome shotgun (WGS) entry which is preliminary data.</text>
</comment>
<proteinExistence type="predicted"/>
<evidence type="ECO:0000313" key="2">
    <source>
        <dbReference type="Proteomes" id="UP001596104"/>
    </source>
</evidence>
<dbReference type="Gene3D" id="3.40.50.1860">
    <property type="match status" value="2"/>
</dbReference>
<accession>A0ABW0HFQ3</accession>
<organism evidence="1 2">
    <name type="scientific">Bosea vestrisii</name>
    <dbReference type="NCBI Taxonomy" id="151416"/>
    <lineage>
        <taxon>Bacteria</taxon>
        <taxon>Pseudomonadati</taxon>
        <taxon>Pseudomonadota</taxon>
        <taxon>Alphaproteobacteria</taxon>
        <taxon>Hyphomicrobiales</taxon>
        <taxon>Boseaceae</taxon>
        <taxon>Bosea</taxon>
    </lineage>
</organism>
<dbReference type="EMBL" id="JBHSLV010000055">
    <property type="protein sequence ID" value="MFC5395935.1"/>
    <property type="molecule type" value="Genomic_DNA"/>
</dbReference>
<sequence>MSIPIDHDALPRLVRPVAVFDAGIGSYAAVAAIQRLLPRQDILYFADRASFPYGDKSRPELLAILRRTLRYLDGFDPAAVLVASNAPSITVLDDLTGIINPPVFGVRPPIAAALAVAEHKGVAVLGVRSMVESPELRLYADTQAGERKAQVHLVNASPLVELVESGAFLFAPDQTQAQVDAFLDALDGQHPDIAAFTLSSTHLPWLRAFIERARPGRPLFDPLDDAIAAVAPHAVPGTGAVLALVTENERYSAAEFGLMLDRLGVSLPLHRVTP</sequence>
<protein>
    <submittedName>
        <fullName evidence="1">Glutamate racemase</fullName>
    </submittedName>
</protein>
<keyword evidence="2" id="KW-1185">Reference proteome</keyword>
<gene>
    <name evidence="1" type="ORF">ACFPPC_25185</name>
</gene>
<reference evidence="2" key="1">
    <citation type="journal article" date="2019" name="Int. J. Syst. Evol. Microbiol.">
        <title>The Global Catalogue of Microorganisms (GCM) 10K type strain sequencing project: providing services to taxonomists for standard genome sequencing and annotation.</title>
        <authorList>
            <consortium name="The Broad Institute Genomics Platform"/>
            <consortium name="The Broad Institute Genome Sequencing Center for Infectious Disease"/>
            <person name="Wu L."/>
            <person name="Ma J."/>
        </authorList>
    </citation>
    <scope>NUCLEOTIDE SEQUENCE [LARGE SCALE GENOMIC DNA]</scope>
    <source>
        <strain evidence="2">CGMCC 1.16326</strain>
    </source>
</reference>
<evidence type="ECO:0000313" key="1">
    <source>
        <dbReference type="EMBL" id="MFC5395935.1"/>
    </source>
</evidence>
<name>A0ABW0HFQ3_9HYPH</name>
<dbReference type="InterPro" id="IPR001920">
    <property type="entry name" value="Asp/Glu_race"/>
</dbReference>
<dbReference type="SUPFAM" id="SSF53681">
    <property type="entry name" value="Aspartate/glutamate racemase"/>
    <property type="match status" value="2"/>
</dbReference>
<dbReference type="RefSeq" id="WP_377012130.1">
    <property type="nucleotide sequence ID" value="NZ_JBHSLV010000055.1"/>
</dbReference>